<gene>
    <name evidence="1" type="ORF">EVAR_30410_1</name>
</gene>
<dbReference type="AlphaFoldDB" id="A0A4C1W6W5"/>
<name>A0A4C1W6W5_EUMVA</name>
<evidence type="ECO:0000313" key="1">
    <source>
        <dbReference type="EMBL" id="GBP46279.1"/>
    </source>
</evidence>
<dbReference type="Proteomes" id="UP000299102">
    <property type="component" value="Unassembled WGS sequence"/>
</dbReference>
<reference evidence="1 2" key="1">
    <citation type="journal article" date="2019" name="Commun. Biol.">
        <title>The bagworm genome reveals a unique fibroin gene that provides high tensile strength.</title>
        <authorList>
            <person name="Kono N."/>
            <person name="Nakamura H."/>
            <person name="Ohtoshi R."/>
            <person name="Tomita M."/>
            <person name="Numata K."/>
            <person name="Arakawa K."/>
        </authorList>
    </citation>
    <scope>NUCLEOTIDE SEQUENCE [LARGE SCALE GENOMIC DNA]</scope>
</reference>
<sequence length="96" mass="10466">MIYNNRSYCHEGVMVFTCGPTSVIWRLYPSTSLNRSSLVTMRLAAVSTAGPRRHSSTREPADDGDATVTALNALATTAVNAVSRGRRIIDSAQEHR</sequence>
<accession>A0A4C1W6W5</accession>
<dbReference type="EMBL" id="BGZK01000480">
    <property type="protein sequence ID" value="GBP46279.1"/>
    <property type="molecule type" value="Genomic_DNA"/>
</dbReference>
<comment type="caution">
    <text evidence="1">The sequence shown here is derived from an EMBL/GenBank/DDBJ whole genome shotgun (WGS) entry which is preliminary data.</text>
</comment>
<protein>
    <submittedName>
        <fullName evidence="1">Uncharacterized protein</fullName>
    </submittedName>
</protein>
<proteinExistence type="predicted"/>
<organism evidence="1 2">
    <name type="scientific">Eumeta variegata</name>
    <name type="common">Bagworm moth</name>
    <name type="synonym">Eumeta japonica</name>
    <dbReference type="NCBI Taxonomy" id="151549"/>
    <lineage>
        <taxon>Eukaryota</taxon>
        <taxon>Metazoa</taxon>
        <taxon>Ecdysozoa</taxon>
        <taxon>Arthropoda</taxon>
        <taxon>Hexapoda</taxon>
        <taxon>Insecta</taxon>
        <taxon>Pterygota</taxon>
        <taxon>Neoptera</taxon>
        <taxon>Endopterygota</taxon>
        <taxon>Lepidoptera</taxon>
        <taxon>Glossata</taxon>
        <taxon>Ditrysia</taxon>
        <taxon>Tineoidea</taxon>
        <taxon>Psychidae</taxon>
        <taxon>Oiketicinae</taxon>
        <taxon>Eumeta</taxon>
    </lineage>
</organism>
<keyword evidence="2" id="KW-1185">Reference proteome</keyword>
<evidence type="ECO:0000313" key="2">
    <source>
        <dbReference type="Proteomes" id="UP000299102"/>
    </source>
</evidence>